<dbReference type="EMBL" id="JARKIE010000105">
    <property type="protein sequence ID" value="KAJ7683798.1"/>
    <property type="molecule type" value="Genomic_DNA"/>
</dbReference>
<comment type="caution">
    <text evidence="2">The sequence shown here is derived from an EMBL/GenBank/DDBJ whole genome shotgun (WGS) entry which is preliminary data.</text>
</comment>
<reference evidence="2" key="1">
    <citation type="submission" date="2023-03" db="EMBL/GenBank/DDBJ databases">
        <title>Massive genome expansion in bonnet fungi (Mycena s.s.) driven by repeated elements and novel gene families across ecological guilds.</title>
        <authorList>
            <consortium name="Lawrence Berkeley National Laboratory"/>
            <person name="Harder C.B."/>
            <person name="Miyauchi S."/>
            <person name="Viragh M."/>
            <person name="Kuo A."/>
            <person name="Thoen E."/>
            <person name="Andreopoulos B."/>
            <person name="Lu D."/>
            <person name="Skrede I."/>
            <person name="Drula E."/>
            <person name="Henrissat B."/>
            <person name="Morin E."/>
            <person name="Kohler A."/>
            <person name="Barry K."/>
            <person name="LaButti K."/>
            <person name="Morin E."/>
            <person name="Salamov A."/>
            <person name="Lipzen A."/>
            <person name="Mereny Z."/>
            <person name="Hegedus B."/>
            <person name="Baldrian P."/>
            <person name="Stursova M."/>
            <person name="Weitz H."/>
            <person name="Taylor A."/>
            <person name="Grigoriev I.V."/>
            <person name="Nagy L.G."/>
            <person name="Martin F."/>
            <person name="Kauserud H."/>
        </authorList>
    </citation>
    <scope>NUCLEOTIDE SEQUENCE</scope>
    <source>
        <strain evidence="2">CBHHK067</strain>
    </source>
</reference>
<accession>A0AAD7D8X2</accession>
<dbReference type="AlphaFoldDB" id="A0AAD7D8X2"/>
<dbReference type="Proteomes" id="UP001221757">
    <property type="component" value="Unassembled WGS sequence"/>
</dbReference>
<evidence type="ECO:0000313" key="2">
    <source>
        <dbReference type="EMBL" id="KAJ7683798.1"/>
    </source>
</evidence>
<evidence type="ECO:0000313" key="3">
    <source>
        <dbReference type="Proteomes" id="UP001221757"/>
    </source>
</evidence>
<evidence type="ECO:0008006" key="4">
    <source>
        <dbReference type="Google" id="ProtNLM"/>
    </source>
</evidence>
<sequence>MAAEMKDLAPDLWALLQLLLSRDTRDLDGDKAMDDPSGDEFDESGEFTKGLHGGRDAKERCRETIRTIKTAVMISIMMQRRNPKCNALESVVGIFLHSTNTPEKVIQALAHMGISISQTAIHRAIHSLSAET</sequence>
<name>A0AAD7D8X2_MYCRO</name>
<protein>
    <recommendedName>
        <fullName evidence="4">Transposase</fullName>
    </recommendedName>
</protein>
<feature type="compositionally biased region" description="Acidic residues" evidence="1">
    <location>
        <begin position="36"/>
        <end position="45"/>
    </location>
</feature>
<keyword evidence="3" id="KW-1185">Reference proteome</keyword>
<organism evidence="2 3">
    <name type="scientific">Mycena rosella</name>
    <name type="common">Pink bonnet</name>
    <name type="synonym">Agaricus rosellus</name>
    <dbReference type="NCBI Taxonomy" id="1033263"/>
    <lineage>
        <taxon>Eukaryota</taxon>
        <taxon>Fungi</taxon>
        <taxon>Dikarya</taxon>
        <taxon>Basidiomycota</taxon>
        <taxon>Agaricomycotina</taxon>
        <taxon>Agaricomycetes</taxon>
        <taxon>Agaricomycetidae</taxon>
        <taxon>Agaricales</taxon>
        <taxon>Marasmiineae</taxon>
        <taxon>Mycenaceae</taxon>
        <taxon>Mycena</taxon>
    </lineage>
</organism>
<evidence type="ECO:0000256" key="1">
    <source>
        <dbReference type="SAM" id="MobiDB-lite"/>
    </source>
</evidence>
<proteinExistence type="predicted"/>
<feature type="region of interest" description="Disordered" evidence="1">
    <location>
        <begin position="27"/>
        <end position="56"/>
    </location>
</feature>
<gene>
    <name evidence="2" type="ORF">B0H17DRAFT_985696</name>
</gene>
<feature type="non-terminal residue" evidence="2">
    <location>
        <position position="1"/>
    </location>
</feature>